<proteinExistence type="predicted"/>
<evidence type="ECO:0000313" key="2">
    <source>
        <dbReference type="Proteomes" id="UP000245626"/>
    </source>
</evidence>
<sequence>MPYCSDGSYSRYGCDGLSSAARFGIGELWAIRRCQRREDWAKREAGSFILAFLWRVPFLSLFPSFPLSLSYFSSFVLTHLTNNVVLGTLLSHGSSSPLLLLPVRGLSAKPGAGIAVVVIVLLVFATSLARKSRMRRFEANSANYIANQQAGYPTSNNPYTSPLGYAQPSADSGYPTGASPYGAGGAYGGQQAVYYPPPPANPTDVRGTDGGDGNFYAPPPGPPPPAYQPPADNK</sequence>
<dbReference type="Proteomes" id="UP000245626">
    <property type="component" value="Unassembled WGS sequence"/>
</dbReference>
<organism evidence="1 2">
    <name type="scientific">Violaceomyces palustris</name>
    <dbReference type="NCBI Taxonomy" id="1673888"/>
    <lineage>
        <taxon>Eukaryota</taxon>
        <taxon>Fungi</taxon>
        <taxon>Dikarya</taxon>
        <taxon>Basidiomycota</taxon>
        <taxon>Ustilaginomycotina</taxon>
        <taxon>Ustilaginomycetes</taxon>
        <taxon>Violaceomycetales</taxon>
        <taxon>Violaceomycetaceae</taxon>
        <taxon>Violaceomyces</taxon>
    </lineage>
</organism>
<dbReference type="EMBL" id="KZ819963">
    <property type="protein sequence ID" value="PWN50152.1"/>
    <property type="molecule type" value="Genomic_DNA"/>
</dbReference>
<protein>
    <submittedName>
        <fullName evidence="1">Uncharacterized protein</fullName>
    </submittedName>
</protein>
<keyword evidence="2" id="KW-1185">Reference proteome</keyword>
<gene>
    <name evidence="1" type="ORF">IE53DRAFT_109358</name>
</gene>
<name>A0ACD0NWJ3_9BASI</name>
<reference evidence="1 2" key="1">
    <citation type="journal article" date="2018" name="Mol. Biol. Evol.">
        <title>Broad Genomic Sampling Reveals a Smut Pathogenic Ancestry of the Fungal Clade Ustilaginomycotina.</title>
        <authorList>
            <person name="Kijpornyongpan T."/>
            <person name="Mondo S.J."/>
            <person name="Barry K."/>
            <person name="Sandor L."/>
            <person name="Lee J."/>
            <person name="Lipzen A."/>
            <person name="Pangilinan J."/>
            <person name="LaButti K."/>
            <person name="Hainaut M."/>
            <person name="Henrissat B."/>
            <person name="Grigoriev I.V."/>
            <person name="Spatafora J.W."/>
            <person name="Aime M.C."/>
        </authorList>
    </citation>
    <scope>NUCLEOTIDE SEQUENCE [LARGE SCALE GENOMIC DNA]</scope>
    <source>
        <strain evidence="1 2">SA 807</strain>
    </source>
</reference>
<accession>A0ACD0NWJ3</accession>
<evidence type="ECO:0000313" key="1">
    <source>
        <dbReference type="EMBL" id="PWN50152.1"/>
    </source>
</evidence>